<name>A0A1G7K102_9ACTN</name>
<dbReference type="Proteomes" id="UP000198614">
    <property type="component" value="Unassembled WGS sequence"/>
</dbReference>
<dbReference type="InterPro" id="IPR046270">
    <property type="entry name" value="DUF6303"/>
</dbReference>
<evidence type="ECO:0000313" key="1">
    <source>
        <dbReference type="EMBL" id="SDF30765.1"/>
    </source>
</evidence>
<organism evidence="1 2">
    <name type="scientific">Streptomyces griseoaurantiacus</name>
    <dbReference type="NCBI Taxonomy" id="68213"/>
    <lineage>
        <taxon>Bacteria</taxon>
        <taxon>Bacillati</taxon>
        <taxon>Actinomycetota</taxon>
        <taxon>Actinomycetes</taxon>
        <taxon>Kitasatosporales</taxon>
        <taxon>Streptomycetaceae</taxon>
        <taxon>Streptomyces</taxon>
        <taxon>Streptomyces aurantiacus group</taxon>
    </lineage>
</organism>
<reference evidence="1 2" key="1">
    <citation type="submission" date="2016-10" db="EMBL/GenBank/DDBJ databases">
        <authorList>
            <person name="de Groot N.N."/>
        </authorList>
    </citation>
    <scope>NUCLEOTIDE SEQUENCE [LARGE SCALE GENOMIC DNA]</scope>
    <source>
        <strain evidence="1 2">CGMCC 4.1859</strain>
    </source>
</reference>
<dbReference type="EMBL" id="FNAX01000007">
    <property type="protein sequence ID" value="SDF30765.1"/>
    <property type="molecule type" value="Genomic_DNA"/>
</dbReference>
<dbReference type="OrthoDB" id="4247158at2"/>
<protein>
    <submittedName>
        <fullName evidence="1">Uncharacterized protein</fullName>
    </submittedName>
</protein>
<dbReference type="Pfam" id="PF19820">
    <property type="entry name" value="DUF6303"/>
    <property type="match status" value="1"/>
</dbReference>
<dbReference type="AlphaFoldDB" id="A0A1G7K102"/>
<evidence type="ECO:0000313" key="2">
    <source>
        <dbReference type="Proteomes" id="UP000198614"/>
    </source>
</evidence>
<accession>A0A1G7K102</accession>
<gene>
    <name evidence="1" type="ORF">SAMN05216260_107136</name>
</gene>
<sequence length="100" mass="11118">MSGQETAREFTSQMAVRRGRWRLYVALLGTTERWPEHSFNRALPVPTFTERADALSALGFELLPGAEWTWTEDSETHGDPSSAVLLIAETRVRSRAGVGA</sequence>
<proteinExistence type="predicted"/>